<keyword evidence="6" id="KW-0378">Hydrolase</keyword>
<evidence type="ECO:0000256" key="1">
    <source>
        <dbReference type="ARBA" id="ARBA00004370"/>
    </source>
</evidence>
<evidence type="ECO:0000313" key="7">
    <source>
        <dbReference type="Proteomes" id="UP000753802"/>
    </source>
</evidence>
<dbReference type="PANTHER" id="PTHR46825">
    <property type="entry name" value="D-ALANYL-D-ALANINE-CARBOXYPEPTIDASE/ENDOPEPTIDASE AMPH"/>
    <property type="match status" value="1"/>
</dbReference>
<keyword evidence="7" id="KW-1185">Reference proteome</keyword>
<dbReference type="GO" id="GO:0016787">
    <property type="term" value="F:hydrolase activity"/>
    <property type="evidence" value="ECO:0007669"/>
    <property type="project" value="UniProtKB-KW"/>
</dbReference>
<feature type="chain" id="PRO_5045184917" evidence="4">
    <location>
        <begin position="19"/>
        <end position="476"/>
    </location>
</feature>
<dbReference type="Proteomes" id="UP000753802">
    <property type="component" value="Unassembled WGS sequence"/>
</dbReference>
<evidence type="ECO:0000256" key="3">
    <source>
        <dbReference type="PROSITE-ProRule" id="PRU00339"/>
    </source>
</evidence>
<dbReference type="Pfam" id="PF00144">
    <property type="entry name" value="Beta-lactamase"/>
    <property type="match status" value="1"/>
</dbReference>
<dbReference type="PROSITE" id="PS00146">
    <property type="entry name" value="BETA_LACTAMASE_A"/>
    <property type="match status" value="1"/>
</dbReference>
<dbReference type="Gene3D" id="3.40.710.10">
    <property type="entry name" value="DD-peptidase/beta-lactamase superfamily"/>
    <property type="match status" value="1"/>
</dbReference>
<evidence type="ECO:0000313" key="6">
    <source>
        <dbReference type="EMBL" id="NCI50859.1"/>
    </source>
</evidence>
<dbReference type="RefSeq" id="WP_161819165.1">
    <property type="nucleotide sequence ID" value="NZ_JAACJS010000015.1"/>
</dbReference>
<comment type="caution">
    <text evidence="6">The sequence shown here is derived from an EMBL/GenBank/DDBJ whole genome shotgun (WGS) entry which is preliminary data.</text>
</comment>
<feature type="repeat" description="TPR" evidence="3">
    <location>
        <begin position="430"/>
        <end position="463"/>
    </location>
</feature>
<sequence>MRCLLLLGWLLAVHPVTAQEKKEKLDAVIQRYHEYNMFDGAVLVAENGKVIYKNAFGLANREWNIPNTTDTKFMIGSVSKPLTALLVLVQVQKGLISLDKTISDYLPEFSKKNGRRITIKQLLSHTSGMPNYDIIKDFFPRISRQHFSREDYVKLYMDSSLAFEPGSSYYYSSWGYFTLGYIMERVTGKSYAQLMKEDIFDKAGMANSGSYFHTQVVNKRASGYDYTLDGYASADFRDQSNTMGTGDLYSTVEDLFKLHMALGNYSLLNKKLTDEMFAPGMRPAQYGYGWFNKQFKYTATDSVRSNFHLGMTEGFLSFFLRIPTTNSMVVILCNSSPTDFFGITGDLVKVLYGKPVTVKQPVHKAMEKLIAAKGAAAAVKEYAGMKNDSVHYYVDWISMDFLANQLLTLNRMEEARIVGEHNALEFPNKDLVLCTLGKIYEALGRKTDAAVYYKKALGISPTYEEARNRLKAIGIK</sequence>
<dbReference type="InterPro" id="IPR019734">
    <property type="entry name" value="TPR_rpt"/>
</dbReference>
<protein>
    <submittedName>
        <fullName evidence="6">Serine hydrolase</fullName>
    </submittedName>
</protein>
<dbReference type="Gene3D" id="1.25.40.10">
    <property type="entry name" value="Tetratricopeptide repeat domain"/>
    <property type="match status" value="1"/>
</dbReference>
<comment type="subcellular location">
    <subcellularLocation>
        <location evidence="1">Membrane</location>
    </subcellularLocation>
</comment>
<keyword evidence="2" id="KW-0472">Membrane</keyword>
<dbReference type="InterPro" id="IPR001466">
    <property type="entry name" value="Beta-lactam-related"/>
</dbReference>
<evidence type="ECO:0000259" key="5">
    <source>
        <dbReference type="Pfam" id="PF00144"/>
    </source>
</evidence>
<keyword evidence="3" id="KW-0802">TPR repeat</keyword>
<evidence type="ECO:0000256" key="2">
    <source>
        <dbReference type="ARBA" id="ARBA00023136"/>
    </source>
</evidence>
<feature type="domain" description="Beta-lactamase-related" evidence="5">
    <location>
        <begin position="26"/>
        <end position="340"/>
    </location>
</feature>
<evidence type="ECO:0000256" key="4">
    <source>
        <dbReference type="SAM" id="SignalP"/>
    </source>
</evidence>
<dbReference type="SUPFAM" id="SSF56601">
    <property type="entry name" value="beta-lactamase/transpeptidase-like"/>
    <property type="match status" value="1"/>
</dbReference>
<dbReference type="SMART" id="SM00028">
    <property type="entry name" value="TPR"/>
    <property type="match status" value="1"/>
</dbReference>
<keyword evidence="4" id="KW-0732">Signal</keyword>
<feature type="signal peptide" evidence="4">
    <location>
        <begin position="1"/>
        <end position="18"/>
    </location>
</feature>
<dbReference type="EMBL" id="JAACJS010000015">
    <property type="protein sequence ID" value="NCI50859.1"/>
    <property type="molecule type" value="Genomic_DNA"/>
</dbReference>
<dbReference type="SUPFAM" id="SSF48452">
    <property type="entry name" value="TPR-like"/>
    <property type="match status" value="1"/>
</dbReference>
<organism evidence="6 7">
    <name type="scientific">Sediminibacterium roseum</name>
    <dbReference type="NCBI Taxonomy" id="1978412"/>
    <lineage>
        <taxon>Bacteria</taxon>
        <taxon>Pseudomonadati</taxon>
        <taxon>Bacteroidota</taxon>
        <taxon>Chitinophagia</taxon>
        <taxon>Chitinophagales</taxon>
        <taxon>Chitinophagaceae</taxon>
        <taxon>Sediminibacterium</taxon>
    </lineage>
</organism>
<dbReference type="Pfam" id="PF13181">
    <property type="entry name" value="TPR_8"/>
    <property type="match status" value="1"/>
</dbReference>
<dbReference type="InterPro" id="IPR012338">
    <property type="entry name" value="Beta-lactam/transpept-like"/>
</dbReference>
<accession>A0ABW9ZV27</accession>
<dbReference type="InterPro" id="IPR011990">
    <property type="entry name" value="TPR-like_helical_dom_sf"/>
</dbReference>
<name>A0ABW9ZV27_9BACT</name>
<dbReference type="PROSITE" id="PS50005">
    <property type="entry name" value="TPR"/>
    <property type="match status" value="1"/>
</dbReference>
<dbReference type="InterPro" id="IPR050491">
    <property type="entry name" value="AmpC-like"/>
</dbReference>
<proteinExistence type="predicted"/>
<gene>
    <name evidence="6" type="ORF">GWC95_13050</name>
</gene>
<reference evidence="6 7" key="1">
    <citation type="submission" date="2020-01" db="EMBL/GenBank/DDBJ databases">
        <title>Genome analysis.</title>
        <authorList>
            <person name="Wu S."/>
            <person name="Wang G."/>
        </authorList>
    </citation>
    <scope>NUCLEOTIDE SEQUENCE [LARGE SCALE GENOMIC DNA]</scope>
    <source>
        <strain evidence="6 7">SYL130</strain>
    </source>
</reference>
<dbReference type="InterPro" id="IPR023650">
    <property type="entry name" value="Beta-lactam_class-A_AS"/>
</dbReference>
<dbReference type="PANTHER" id="PTHR46825:SF11">
    <property type="entry name" value="PENICILLIN-BINDING PROTEIN 4"/>
    <property type="match status" value="1"/>
</dbReference>